<dbReference type="AlphaFoldDB" id="A0A2S2KR33"/>
<comment type="function">
    <text evidence="5">Involved in regulation of DNA replication.</text>
</comment>
<accession>A0A2S2KR33</accession>
<dbReference type="RefSeq" id="WP_109876741.1">
    <property type="nucleotide sequence ID" value="NZ_AP026695.1"/>
</dbReference>
<comment type="caution">
    <text evidence="8">The sequence shown here is derived from an EMBL/GenBank/DDBJ whole genome shotgun (WGS) entry which is preliminary data.</text>
</comment>
<dbReference type="GO" id="GO:0006260">
    <property type="term" value="P:DNA replication"/>
    <property type="evidence" value="ECO:0007669"/>
    <property type="project" value="UniProtKB-UniRule"/>
</dbReference>
<dbReference type="PANTHER" id="PTHR10763">
    <property type="entry name" value="CELL DIVISION CONTROL PROTEIN 6-RELATED"/>
    <property type="match status" value="1"/>
</dbReference>
<evidence type="ECO:0000313" key="9">
    <source>
        <dbReference type="Proteomes" id="UP000245829"/>
    </source>
</evidence>
<dbReference type="CDD" id="cd08768">
    <property type="entry name" value="Cdc6_C"/>
    <property type="match status" value="1"/>
</dbReference>
<dbReference type="SUPFAM" id="SSF52540">
    <property type="entry name" value="P-loop containing nucleoside triphosphate hydrolases"/>
    <property type="match status" value="1"/>
</dbReference>
<evidence type="ECO:0000259" key="6">
    <source>
        <dbReference type="SMART" id="SM00382"/>
    </source>
</evidence>
<comment type="similarity">
    <text evidence="1 5">Belongs to the CDC6/cdc18 family.</text>
</comment>
<proteinExistence type="inferred from homology"/>
<dbReference type="Gene3D" id="3.40.50.300">
    <property type="entry name" value="P-loop containing nucleotide triphosphate hydrolases"/>
    <property type="match status" value="1"/>
</dbReference>
<dbReference type="InterPro" id="IPR015163">
    <property type="entry name" value="Cdc6_C"/>
</dbReference>
<evidence type="ECO:0000259" key="7">
    <source>
        <dbReference type="SMART" id="SM01074"/>
    </source>
</evidence>
<dbReference type="Gene3D" id="1.10.10.10">
    <property type="entry name" value="Winged helix-like DNA-binding domain superfamily/Winged helix DNA-binding domain"/>
    <property type="match status" value="1"/>
</dbReference>
<keyword evidence="2 5" id="KW-0235">DNA replication</keyword>
<reference evidence="8 9" key="1">
    <citation type="submission" date="2018-05" db="EMBL/GenBank/DDBJ databases">
        <title>genome sequencing of Nitrosopumilus sp. NM25.</title>
        <authorList>
            <person name="Mori K."/>
            <person name="Nakagawa T."/>
        </authorList>
    </citation>
    <scope>NUCLEOTIDE SEQUENCE [LARGE SCALE GENOMIC DNA]</scope>
    <source>
        <strain evidence="8 9">NM25</strain>
    </source>
</reference>
<dbReference type="SUPFAM" id="SSF46785">
    <property type="entry name" value="Winged helix' DNA-binding domain"/>
    <property type="match status" value="1"/>
</dbReference>
<dbReference type="GeneID" id="76208766"/>
<organism evidence="8 9">
    <name type="scientific">Nitrosopumilus zosterae</name>
    <dbReference type="NCBI Taxonomy" id="718286"/>
    <lineage>
        <taxon>Archaea</taxon>
        <taxon>Nitrososphaerota</taxon>
        <taxon>Nitrososphaeria</taxon>
        <taxon>Nitrosopumilales</taxon>
        <taxon>Nitrosopumilaceae</taxon>
        <taxon>Nitrosopumilus</taxon>
    </lineage>
</organism>
<sequence length="430" mass="49153">MSDHELDNIVKKVRKEKKAFSNKAALDTSNPPLEIVSRTDEIKEIVDYIMDYEQGQVVPLVSIYGRSGTGKSTLLKHVCNHLPKVKLCFVNLRKAKTVFGGVNIILNELGQQSLTSAQGMNVAMEKIQETLLNMMDLQKKKLFILALDEFDVLFYDKRGNPSDFVYKLVELIADLKQKGCLAMIFTISNNVLSDYDLDERIRSRIGNSEIFFKPYSKDEMLMILQQRAKVAFDKKINDEILEECAKISFLEHGDARRAVDLLRVSAEIAAKEKKELAVGHVKVALQKIQKDRVEEVIESLSQHSKLICLVMAAKTFFHDKDWHTTMSLYEKYKEYLDAEPVSYRRFSELLKDLENTGLLTSKTSSKGQRGYSSEFQLVMDPQIVGDIIDKDWWNKHVVEPKIALDRLNDAGIKKNSLLTGLTDWNMPYLS</sequence>
<name>A0A2S2KR33_9ARCH</name>
<dbReference type="OrthoDB" id="195574at2157"/>
<dbReference type="InterPro" id="IPR055237">
    <property type="entry name" value="Cdc6_lid"/>
</dbReference>
<keyword evidence="9" id="KW-1185">Reference proteome</keyword>
<dbReference type="InterPro" id="IPR041664">
    <property type="entry name" value="AAA_16"/>
</dbReference>
<dbReference type="InterPro" id="IPR036388">
    <property type="entry name" value="WH-like_DNA-bd_sf"/>
</dbReference>
<feature type="binding site" evidence="5">
    <location>
        <position position="227"/>
    </location>
    <ligand>
        <name>ATP</name>
        <dbReference type="ChEBI" id="CHEBI:30616"/>
    </ligand>
</feature>
<evidence type="ECO:0000256" key="5">
    <source>
        <dbReference type="HAMAP-Rule" id="MF_01407"/>
    </source>
</evidence>
<dbReference type="SMART" id="SM01074">
    <property type="entry name" value="Cdc6_C"/>
    <property type="match status" value="1"/>
</dbReference>
<dbReference type="InterPro" id="IPR027417">
    <property type="entry name" value="P-loop_NTPase"/>
</dbReference>
<dbReference type="HAMAP" id="MF_01407">
    <property type="entry name" value="ORC1_type_DNA_replic_protein"/>
    <property type="match status" value="1"/>
</dbReference>
<dbReference type="NCBIfam" id="TIGR02928">
    <property type="entry name" value="orc1/cdc6 family replication initiation protein"/>
    <property type="match status" value="1"/>
</dbReference>
<dbReference type="Gene3D" id="1.10.8.60">
    <property type="match status" value="1"/>
</dbReference>
<dbReference type="Proteomes" id="UP000245829">
    <property type="component" value="Unassembled WGS sequence"/>
</dbReference>
<keyword evidence="8" id="KW-0131">Cell cycle</keyword>
<dbReference type="PANTHER" id="PTHR10763:SF26">
    <property type="entry name" value="CELL DIVISION CONTROL PROTEIN 6 HOMOLOG"/>
    <property type="match status" value="1"/>
</dbReference>
<evidence type="ECO:0000256" key="2">
    <source>
        <dbReference type="ARBA" id="ARBA00022705"/>
    </source>
</evidence>
<dbReference type="Pfam" id="PF09079">
    <property type="entry name" value="WHD_Cdc6"/>
    <property type="match status" value="1"/>
</dbReference>
<feature type="binding site" evidence="5">
    <location>
        <position position="215"/>
    </location>
    <ligand>
        <name>ATP</name>
        <dbReference type="ChEBI" id="CHEBI:30616"/>
    </ligand>
</feature>
<dbReference type="InterPro" id="IPR003593">
    <property type="entry name" value="AAA+_ATPase"/>
</dbReference>
<dbReference type="InterPro" id="IPR014277">
    <property type="entry name" value="Orc1/Cdc6_arc"/>
</dbReference>
<feature type="domain" description="Cdc6 C-terminal" evidence="7">
    <location>
        <begin position="309"/>
        <end position="388"/>
    </location>
</feature>
<dbReference type="InterPro" id="IPR050311">
    <property type="entry name" value="ORC1/CDC6"/>
</dbReference>
<feature type="binding site" evidence="5">
    <location>
        <begin position="69"/>
        <end position="73"/>
    </location>
    <ligand>
        <name>ATP</name>
        <dbReference type="ChEBI" id="CHEBI:30616"/>
    </ligand>
</feature>
<keyword evidence="4 5" id="KW-0067">ATP-binding</keyword>
<protein>
    <recommendedName>
        <fullName evidence="5">ORC1-type DNA replication protein</fullName>
    </recommendedName>
</protein>
<dbReference type="SMART" id="SM00382">
    <property type="entry name" value="AAA"/>
    <property type="match status" value="1"/>
</dbReference>
<evidence type="ECO:0000313" key="8">
    <source>
        <dbReference type="EMBL" id="GBH34113.1"/>
    </source>
</evidence>
<dbReference type="GO" id="GO:0005524">
    <property type="term" value="F:ATP binding"/>
    <property type="evidence" value="ECO:0007669"/>
    <property type="project" value="UniProtKB-UniRule"/>
</dbReference>
<keyword evidence="8" id="KW-0132">Cell division</keyword>
<evidence type="ECO:0000256" key="1">
    <source>
        <dbReference type="ARBA" id="ARBA00006184"/>
    </source>
</evidence>
<keyword evidence="3 5" id="KW-0547">Nucleotide-binding</keyword>
<dbReference type="Pfam" id="PF22703">
    <property type="entry name" value="Cdc6_lid"/>
    <property type="match status" value="1"/>
</dbReference>
<dbReference type="Pfam" id="PF13191">
    <property type="entry name" value="AAA_16"/>
    <property type="match status" value="1"/>
</dbReference>
<evidence type="ECO:0000256" key="3">
    <source>
        <dbReference type="ARBA" id="ARBA00022741"/>
    </source>
</evidence>
<evidence type="ECO:0000256" key="4">
    <source>
        <dbReference type="ARBA" id="ARBA00022840"/>
    </source>
</evidence>
<gene>
    <name evidence="8" type="ORF">NZNM25_09040</name>
</gene>
<dbReference type="EMBL" id="BGKI01000004">
    <property type="protein sequence ID" value="GBH34113.1"/>
    <property type="molecule type" value="Genomic_DNA"/>
</dbReference>
<dbReference type="GO" id="GO:0051301">
    <property type="term" value="P:cell division"/>
    <property type="evidence" value="ECO:0007669"/>
    <property type="project" value="UniProtKB-KW"/>
</dbReference>
<feature type="domain" description="AAA+ ATPase" evidence="6">
    <location>
        <begin position="57"/>
        <end position="216"/>
    </location>
</feature>
<dbReference type="InterPro" id="IPR036390">
    <property type="entry name" value="WH_DNA-bd_sf"/>
</dbReference>